<reference evidence="3" key="1">
    <citation type="submission" date="2015-07" db="EMBL/GenBank/DDBJ databases">
        <title>Draft genome sequence of a Pseudoalteromonas rubra strain, OCN096, isolated from Kaneohe Bay, Oahu, Hawaii.</title>
        <authorList>
            <person name="Beurmann S."/>
            <person name="Ushijima B."/>
            <person name="Belcaid M."/>
            <person name="Callahan S.M."/>
            <person name="Aeby G.S."/>
        </authorList>
    </citation>
    <scope>NUCLEOTIDE SEQUENCE [LARGE SCALE GENOMIC DNA]</scope>
    <source>
        <strain evidence="3">OCN096</strain>
    </source>
</reference>
<protein>
    <recommendedName>
        <fullName evidence="1">AB hydrolase-1 domain-containing protein</fullName>
    </recommendedName>
</protein>
<dbReference type="GO" id="GO:0016020">
    <property type="term" value="C:membrane"/>
    <property type="evidence" value="ECO:0007669"/>
    <property type="project" value="TreeGrafter"/>
</dbReference>
<evidence type="ECO:0000313" key="2">
    <source>
        <dbReference type="EMBL" id="KNC68664.1"/>
    </source>
</evidence>
<dbReference type="SUPFAM" id="SSF53474">
    <property type="entry name" value="alpha/beta-Hydrolases"/>
    <property type="match status" value="1"/>
</dbReference>
<dbReference type="OrthoDB" id="149912at2"/>
<dbReference type="Pfam" id="PF00561">
    <property type="entry name" value="Abhydrolase_1"/>
    <property type="match status" value="1"/>
</dbReference>
<dbReference type="Gene3D" id="3.40.50.1820">
    <property type="entry name" value="alpha/beta hydrolase"/>
    <property type="match status" value="1"/>
</dbReference>
<dbReference type="InterPro" id="IPR029058">
    <property type="entry name" value="AB_hydrolase_fold"/>
</dbReference>
<gene>
    <name evidence="2" type="ORF">AC626_03425</name>
</gene>
<dbReference type="PATRIC" id="fig|43658.6.peg.3114"/>
<feature type="domain" description="AB hydrolase-1" evidence="1">
    <location>
        <begin position="28"/>
        <end position="277"/>
    </location>
</feature>
<accession>A0A0L0EW78</accession>
<dbReference type="Proteomes" id="UP000036850">
    <property type="component" value="Unassembled WGS sequence"/>
</dbReference>
<dbReference type="InterPro" id="IPR000639">
    <property type="entry name" value="Epox_hydrolase-like"/>
</dbReference>
<dbReference type="AlphaFoldDB" id="A0A0L0EW78"/>
<dbReference type="PRINTS" id="PR00412">
    <property type="entry name" value="EPOXHYDRLASE"/>
</dbReference>
<evidence type="ECO:0000259" key="1">
    <source>
        <dbReference type="Pfam" id="PF00561"/>
    </source>
</evidence>
<evidence type="ECO:0000313" key="3">
    <source>
        <dbReference type="Proteomes" id="UP000036850"/>
    </source>
</evidence>
<comment type="caution">
    <text evidence="2">The sequence shown here is derived from an EMBL/GenBank/DDBJ whole genome shotgun (WGS) entry which is preliminary data.</text>
</comment>
<dbReference type="GO" id="GO:0003824">
    <property type="term" value="F:catalytic activity"/>
    <property type="evidence" value="ECO:0007669"/>
    <property type="project" value="InterPro"/>
</dbReference>
<dbReference type="InterPro" id="IPR000073">
    <property type="entry name" value="AB_hydrolase_1"/>
</dbReference>
<dbReference type="EMBL" id="LFZX01000014">
    <property type="protein sequence ID" value="KNC68664.1"/>
    <property type="molecule type" value="Genomic_DNA"/>
</dbReference>
<proteinExistence type="predicted"/>
<organism evidence="2 3">
    <name type="scientific">Pseudoalteromonas rubra</name>
    <dbReference type="NCBI Taxonomy" id="43658"/>
    <lineage>
        <taxon>Bacteria</taxon>
        <taxon>Pseudomonadati</taxon>
        <taxon>Pseudomonadota</taxon>
        <taxon>Gammaproteobacteria</taxon>
        <taxon>Alteromonadales</taxon>
        <taxon>Pseudoalteromonadaceae</taxon>
        <taxon>Pseudoalteromonas</taxon>
    </lineage>
</organism>
<dbReference type="InterPro" id="IPR050266">
    <property type="entry name" value="AB_hydrolase_sf"/>
</dbReference>
<dbReference type="PANTHER" id="PTHR43798">
    <property type="entry name" value="MONOACYLGLYCEROL LIPASE"/>
    <property type="match status" value="1"/>
</dbReference>
<name>A0A0L0EW78_9GAMM</name>
<dbReference type="PANTHER" id="PTHR43798:SF33">
    <property type="entry name" value="HYDROLASE, PUTATIVE (AFU_ORTHOLOGUE AFUA_2G14860)-RELATED"/>
    <property type="match status" value="1"/>
</dbReference>
<sequence>MLITNKNKIKQGRVDGFAYQEVGEGEQVVLMLHGWQDNSNSFLPLLDKLPHSALEAFKFIALDFPGHGGSDWRSADAHYYFVEYVYDVLAFLRAKHIKCCHIVGHSMGALVGGLFTSLYAEKVNTLTLIDGIGLLYQSDKNAKQQLLDAFAARQVVEQVNETTLRLFADKQAIIKARLKVSDFNEEIAAILMERNIEELEEGARLTTDPKLKLPSTTRFSRAQALSLLQGVKTPALAIMGESGYAQMKHSLGQFSECFEALTCIEVAGGHHCHMENPEQVLEQVLTHIKHPGVS</sequence>